<dbReference type="SUPFAM" id="SSF54695">
    <property type="entry name" value="POZ domain"/>
    <property type="match status" value="1"/>
</dbReference>
<keyword evidence="3" id="KW-1185">Reference proteome</keyword>
<evidence type="ECO:0000313" key="3">
    <source>
        <dbReference type="Proteomes" id="UP001286456"/>
    </source>
</evidence>
<reference evidence="2" key="2">
    <citation type="submission" date="2023-06" db="EMBL/GenBank/DDBJ databases">
        <authorList>
            <consortium name="Lawrence Berkeley National Laboratory"/>
            <person name="Haridas S."/>
            <person name="Hensen N."/>
            <person name="Bonometti L."/>
            <person name="Westerberg I."/>
            <person name="Brannstrom I.O."/>
            <person name="Guillou S."/>
            <person name="Cros-Aarteil S."/>
            <person name="Calhoun S."/>
            <person name="Kuo A."/>
            <person name="Mondo S."/>
            <person name="Pangilinan J."/>
            <person name="Riley R."/>
            <person name="Labutti K."/>
            <person name="Andreopoulos B."/>
            <person name="Lipzen A."/>
            <person name="Chen C."/>
            <person name="Yanf M."/>
            <person name="Daum C."/>
            <person name="Ng V."/>
            <person name="Clum A."/>
            <person name="Steindorff A."/>
            <person name="Ohm R."/>
            <person name="Martin F."/>
            <person name="Silar P."/>
            <person name="Natvig D."/>
            <person name="Lalanne C."/>
            <person name="Gautier V."/>
            <person name="Ament-Velasquez S.L."/>
            <person name="Kruys A."/>
            <person name="Hutchinson M.I."/>
            <person name="Powell A.J."/>
            <person name="Barry K."/>
            <person name="Miller A.N."/>
            <person name="Grigoriev I.V."/>
            <person name="Debuchy R."/>
            <person name="Gladieux P."/>
            <person name="Thoren M.H."/>
            <person name="Johannesson H."/>
        </authorList>
    </citation>
    <scope>NUCLEOTIDE SEQUENCE</scope>
    <source>
        <strain evidence="2">SMH4131-1</strain>
    </source>
</reference>
<organism evidence="2 3">
    <name type="scientific">Cercophora scortea</name>
    <dbReference type="NCBI Taxonomy" id="314031"/>
    <lineage>
        <taxon>Eukaryota</taxon>
        <taxon>Fungi</taxon>
        <taxon>Dikarya</taxon>
        <taxon>Ascomycota</taxon>
        <taxon>Pezizomycotina</taxon>
        <taxon>Sordariomycetes</taxon>
        <taxon>Sordariomycetidae</taxon>
        <taxon>Sordariales</taxon>
        <taxon>Lasiosphaeriaceae</taxon>
        <taxon>Cercophora</taxon>
    </lineage>
</organism>
<proteinExistence type="predicted"/>
<dbReference type="EMBL" id="JAUEPO010000001">
    <property type="protein sequence ID" value="KAK3335914.1"/>
    <property type="molecule type" value="Genomic_DNA"/>
</dbReference>
<reference evidence="2" key="1">
    <citation type="journal article" date="2023" name="Mol. Phylogenet. Evol.">
        <title>Genome-scale phylogeny and comparative genomics of the fungal order Sordariales.</title>
        <authorList>
            <person name="Hensen N."/>
            <person name="Bonometti L."/>
            <person name="Westerberg I."/>
            <person name="Brannstrom I.O."/>
            <person name="Guillou S."/>
            <person name="Cros-Aarteil S."/>
            <person name="Calhoun S."/>
            <person name="Haridas S."/>
            <person name="Kuo A."/>
            <person name="Mondo S."/>
            <person name="Pangilinan J."/>
            <person name="Riley R."/>
            <person name="LaButti K."/>
            <person name="Andreopoulos B."/>
            <person name="Lipzen A."/>
            <person name="Chen C."/>
            <person name="Yan M."/>
            <person name="Daum C."/>
            <person name="Ng V."/>
            <person name="Clum A."/>
            <person name="Steindorff A."/>
            <person name="Ohm R.A."/>
            <person name="Martin F."/>
            <person name="Silar P."/>
            <person name="Natvig D.O."/>
            <person name="Lalanne C."/>
            <person name="Gautier V."/>
            <person name="Ament-Velasquez S.L."/>
            <person name="Kruys A."/>
            <person name="Hutchinson M.I."/>
            <person name="Powell A.J."/>
            <person name="Barry K."/>
            <person name="Miller A.N."/>
            <person name="Grigoriev I.V."/>
            <person name="Debuchy R."/>
            <person name="Gladieux P."/>
            <person name="Hiltunen Thoren M."/>
            <person name="Johannesson H."/>
        </authorList>
    </citation>
    <scope>NUCLEOTIDE SEQUENCE</scope>
    <source>
        <strain evidence="2">SMH4131-1</strain>
    </source>
</reference>
<gene>
    <name evidence="2" type="ORF">B0T19DRAFT_453142</name>
</gene>
<evidence type="ECO:0000259" key="1">
    <source>
        <dbReference type="PROSITE" id="PS50097"/>
    </source>
</evidence>
<dbReference type="Gene3D" id="3.30.710.10">
    <property type="entry name" value="Potassium Channel Kv1.1, Chain A"/>
    <property type="match status" value="1"/>
</dbReference>
<dbReference type="Pfam" id="PF00651">
    <property type="entry name" value="BTB"/>
    <property type="match status" value="1"/>
</dbReference>
<dbReference type="AlphaFoldDB" id="A0AAE0MLY1"/>
<dbReference type="InterPro" id="IPR011333">
    <property type="entry name" value="SKP1/BTB/POZ_sf"/>
</dbReference>
<name>A0AAE0MLY1_9PEZI</name>
<feature type="domain" description="BTB" evidence="1">
    <location>
        <begin position="18"/>
        <end position="93"/>
    </location>
</feature>
<sequence length="255" mass="28223">MATNSSHQDSTTSSATNGDVIFVVGPSERRLRVHSTVIKPASKVFNALLCSNFSEGVSFEANSFVEVPLNEDDADAMETIFHVIHGRNDKIKRDLKPDEILEIAIAINNPETLVRLAVAAYLVGDATAFSATTSALLFRHAGSYLDLMRPLLKRFDQGEEFVRVEASLRTACMLAEERCKLRGELKTLAMEVATRDYFDNDAAAEDDDDCACGWRSKHCLVYMETWYSGGTASRGMMMMMMMIMMMTGVVVKSCS</sequence>
<comment type="caution">
    <text evidence="2">The sequence shown here is derived from an EMBL/GenBank/DDBJ whole genome shotgun (WGS) entry which is preliminary data.</text>
</comment>
<evidence type="ECO:0000313" key="2">
    <source>
        <dbReference type="EMBL" id="KAK3335914.1"/>
    </source>
</evidence>
<protein>
    <recommendedName>
        <fullName evidence="1">BTB domain-containing protein</fullName>
    </recommendedName>
</protein>
<dbReference type="Proteomes" id="UP001286456">
    <property type="component" value="Unassembled WGS sequence"/>
</dbReference>
<dbReference type="PROSITE" id="PS50097">
    <property type="entry name" value="BTB"/>
    <property type="match status" value="1"/>
</dbReference>
<accession>A0AAE0MLY1</accession>
<dbReference type="InterPro" id="IPR000210">
    <property type="entry name" value="BTB/POZ_dom"/>
</dbReference>